<dbReference type="GeneID" id="89288299"/>
<reference evidence="1 2" key="1">
    <citation type="submission" date="2023-09" db="EMBL/GenBank/DDBJ databases">
        <title>Pyrofollis japonicus gen. nov. sp. nov., a novel member of the family Pyrodictiaceae isolated from the Iheya North hydrothermal field.</title>
        <authorList>
            <person name="Miyazaki U."/>
            <person name="Sanari M."/>
            <person name="Tame A."/>
            <person name="Kitajima M."/>
            <person name="Okamoto A."/>
            <person name="Sawayama S."/>
            <person name="Miyazaki J."/>
            <person name="Takai K."/>
            <person name="Nakagawa S."/>
        </authorList>
    </citation>
    <scope>NUCLEOTIDE SEQUENCE [LARGE SCALE GENOMIC DNA]</scope>
    <source>
        <strain evidence="1 2">AV2</strain>
    </source>
</reference>
<dbReference type="EMBL" id="AP028907">
    <property type="protein sequence ID" value="BES80707.1"/>
    <property type="molecule type" value="Genomic_DNA"/>
</dbReference>
<keyword evidence="2" id="KW-1185">Reference proteome</keyword>
<gene>
    <name evidence="1" type="ORF">PABY_02740</name>
</gene>
<evidence type="ECO:0000313" key="1">
    <source>
        <dbReference type="EMBL" id="BES80707.1"/>
    </source>
</evidence>
<protein>
    <submittedName>
        <fullName evidence="1">METTL5 family protein</fullName>
    </submittedName>
</protein>
<proteinExistence type="predicted"/>
<sequence>MRQVKASRLVMLLEQLVPRLASPKREYEQYRTPPEIAVDIALCIARHPCSLVIDLGSGTGMLSYAVHAIAGGYTIGIEIDEEAAQLAKGSRLYAESIVDFIVADVAHLPIRRLEGVCIVQNPPFGVSRRRADRTFINAGIDVGAHTICSLHYADQGVKRYLTRILGQAGYCVDFIKVYKFPLPAMYSDHVKRIHYIPVLLLKAWRVGRGQSHDAEECRGTSRA</sequence>
<organism evidence="1 2">
    <name type="scientific">Pyrodictium abyssi</name>
    <dbReference type="NCBI Taxonomy" id="54256"/>
    <lineage>
        <taxon>Archaea</taxon>
        <taxon>Thermoproteota</taxon>
        <taxon>Thermoprotei</taxon>
        <taxon>Desulfurococcales</taxon>
        <taxon>Pyrodictiaceae</taxon>
        <taxon>Pyrodictium</taxon>
    </lineage>
</organism>
<accession>A0ABM8IX10</accession>
<dbReference type="InterPro" id="IPR029063">
    <property type="entry name" value="SAM-dependent_MTases_sf"/>
</dbReference>
<dbReference type="InterPro" id="IPR051720">
    <property type="entry name" value="rRNA_MeTrfase/Polyamine_Synth"/>
</dbReference>
<name>A0ABM8IX10_9CREN</name>
<evidence type="ECO:0000313" key="2">
    <source>
        <dbReference type="Proteomes" id="UP001341135"/>
    </source>
</evidence>
<dbReference type="CDD" id="cd02440">
    <property type="entry name" value="AdoMet_MTases"/>
    <property type="match status" value="1"/>
</dbReference>
<dbReference type="PANTHER" id="PTHR23290:SF0">
    <property type="entry name" value="RRNA N6-ADENOSINE-METHYLTRANSFERASE METTL5"/>
    <property type="match status" value="1"/>
</dbReference>
<dbReference type="SUPFAM" id="SSF53335">
    <property type="entry name" value="S-adenosyl-L-methionine-dependent methyltransferases"/>
    <property type="match status" value="1"/>
</dbReference>
<dbReference type="Gene3D" id="3.40.50.150">
    <property type="entry name" value="Vaccinia Virus protein VP39"/>
    <property type="match status" value="1"/>
</dbReference>
<dbReference type="RefSeq" id="WP_338251173.1">
    <property type="nucleotide sequence ID" value="NZ_AP028907.1"/>
</dbReference>
<dbReference type="PANTHER" id="PTHR23290">
    <property type="entry name" value="RRNA N6-ADENOSINE-METHYLTRANSFERASE METTL5"/>
    <property type="match status" value="1"/>
</dbReference>
<dbReference type="Proteomes" id="UP001341135">
    <property type="component" value="Chromosome"/>
</dbReference>